<comment type="similarity">
    <text evidence="13">Belongs to the peroxidase family.</text>
</comment>
<protein>
    <recommendedName>
        <fullName evidence="14">Plant heme peroxidase family profile domain-containing protein</fullName>
    </recommendedName>
</protein>
<keyword evidence="2" id="KW-0575">Peroxidase</keyword>
<keyword evidence="4 11" id="KW-0479">Metal-binding</keyword>
<evidence type="ECO:0000256" key="12">
    <source>
        <dbReference type="PIRSR" id="PIRSR600823-5"/>
    </source>
</evidence>
<feature type="domain" description="Plant heme peroxidase family profile" evidence="14">
    <location>
        <begin position="1"/>
        <end position="91"/>
    </location>
</feature>
<dbReference type="GO" id="GO:0140825">
    <property type="term" value="F:lactoperoxidase activity"/>
    <property type="evidence" value="ECO:0007669"/>
    <property type="project" value="UniProtKB-EC"/>
</dbReference>
<gene>
    <name evidence="15" type="ORF">B296_00006350</name>
</gene>
<feature type="binding site" evidence="11">
    <location>
        <position position="9"/>
    </location>
    <ligand>
        <name>Ca(2+)</name>
        <dbReference type="ChEBI" id="CHEBI:29108"/>
        <label>2</label>
    </ligand>
</feature>
<feature type="binding site" evidence="11">
    <location>
        <position position="61"/>
    </location>
    <ligand>
        <name>Ca(2+)</name>
        <dbReference type="ChEBI" id="CHEBI:29108"/>
        <label>2</label>
    </ligand>
</feature>
<sequence>MTALSGAHTIGQARCTTFRSHVYNDANVDASFASTRKQTCPASGGNNNLVPLDLQTPTSFDNRYYQNLVVRQGLLHSDQELFNNGSQDSLV</sequence>
<comment type="catalytic activity">
    <reaction evidence="1">
        <text>2 a phenolic donor + H2O2 = 2 a phenolic radical donor + 2 H2O</text>
        <dbReference type="Rhea" id="RHEA:56136"/>
        <dbReference type="ChEBI" id="CHEBI:15377"/>
        <dbReference type="ChEBI" id="CHEBI:16240"/>
        <dbReference type="ChEBI" id="CHEBI:139520"/>
        <dbReference type="ChEBI" id="CHEBI:139521"/>
        <dbReference type="EC" id="1.11.1.7"/>
    </reaction>
</comment>
<evidence type="ECO:0000259" key="14">
    <source>
        <dbReference type="PROSITE" id="PS50873"/>
    </source>
</evidence>
<keyword evidence="9" id="KW-0873">Pyrrolidone carboxylic acid</keyword>
<evidence type="ECO:0000313" key="16">
    <source>
        <dbReference type="Proteomes" id="UP000287651"/>
    </source>
</evidence>
<dbReference type="PROSITE" id="PS50873">
    <property type="entry name" value="PEROXIDASE_4"/>
    <property type="match status" value="1"/>
</dbReference>
<evidence type="ECO:0000256" key="8">
    <source>
        <dbReference type="ARBA" id="ARBA00023157"/>
    </source>
</evidence>
<comment type="cofactor">
    <cofactor evidence="11">
        <name>heme b</name>
        <dbReference type="ChEBI" id="CHEBI:60344"/>
    </cofactor>
    <text evidence="11">Binds 1 heme b (iron(II)-protoporphyrin IX) group per subunit.</text>
</comment>
<keyword evidence="10" id="KW-0376">Hydrogen peroxide</keyword>
<evidence type="ECO:0000256" key="9">
    <source>
        <dbReference type="ARBA" id="ARBA00023283"/>
    </source>
</evidence>
<keyword evidence="3" id="KW-0349">Heme</keyword>
<dbReference type="PRINTS" id="PR00461">
    <property type="entry name" value="PLPEROXIDASE"/>
</dbReference>
<evidence type="ECO:0000256" key="2">
    <source>
        <dbReference type="ARBA" id="ARBA00022559"/>
    </source>
</evidence>
<comment type="cofactor">
    <cofactor evidence="11">
        <name>Ca(2+)</name>
        <dbReference type="ChEBI" id="CHEBI:29108"/>
    </cofactor>
    <text evidence="11">Binds 2 calcium ions per subunit.</text>
</comment>
<dbReference type="PANTHER" id="PTHR31388:SF5">
    <property type="entry name" value="PEROXIDASE"/>
    <property type="match status" value="1"/>
</dbReference>
<dbReference type="SUPFAM" id="SSF48113">
    <property type="entry name" value="Heme-dependent peroxidases"/>
    <property type="match status" value="1"/>
</dbReference>
<evidence type="ECO:0000256" key="1">
    <source>
        <dbReference type="ARBA" id="ARBA00000189"/>
    </source>
</evidence>
<reference evidence="15 16" key="1">
    <citation type="journal article" date="2014" name="Agronomy (Basel)">
        <title>A Draft Genome Sequence for Ensete ventricosum, the Drought-Tolerant Tree Against Hunger.</title>
        <authorList>
            <person name="Harrison J."/>
            <person name="Moore K.A."/>
            <person name="Paszkiewicz K."/>
            <person name="Jones T."/>
            <person name="Grant M."/>
            <person name="Ambacheew D."/>
            <person name="Muzemil S."/>
            <person name="Studholme D.J."/>
        </authorList>
    </citation>
    <scope>NUCLEOTIDE SEQUENCE [LARGE SCALE GENOMIC DNA]</scope>
</reference>
<name>A0A427AJU5_ENSVE</name>
<evidence type="ECO:0000256" key="10">
    <source>
        <dbReference type="ARBA" id="ARBA00023324"/>
    </source>
</evidence>
<dbReference type="Gene3D" id="1.10.420.10">
    <property type="entry name" value="Peroxidase, domain 2"/>
    <property type="match status" value="1"/>
</dbReference>
<evidence type="ECO:0000256" key="6">
    <source>
        <dbReference type="ARBA" id="ARBA00023002"/>
    </source>
</evidence>
<dbReference type="InterPro" id="IPR002016">
    <property type="entry name" value="Haem_peroxidase"/>
</dbReference>
<dbReference type="PANTHER" id="PTHR31388">
    <property type="entry name" value="PEROXIDASE 72-RELATED"/>
    <property type="match status" value="1"/>
</dbReference>
<feature type="binding site" description="axial binding residue" evidence="11">
    <location>
        <position position="8"/>
    </location>
    <ligand>
        <name>heme b</name>
        <dbReference type="ChEBI" id="CHEBI:60344"/>
    </ligand>
    <ligandPart>
        <name>Fe</name>
        <dbReference type="ChEBI" id="CHEBI:18248"/>
    </ligandPart>
</feature>
<dbReference type="InterPro" id="IPR010255">
    <property type="entry name" value="Haem_peroxidase_sf"/>
</dbReference>
<comment type="caution">
    <text evidence="15">The sequence shown here is derived from an EMBL/GenBank/DDBJ whole genome shotgun (WGS) entry which is preliminary data.</text>
</comment>
<dbReference type="EMBL" id="AMZH03002185">
    <property type="protein sequence ID" value="RRT76470.1"/>
    <property type="molecule type" value="Genomic_DNA"/>
</dbReference>
<feature type="binding site" evidence="11">
    <location>
        <position position="53"/>
    </location>
    <ligand>
        <name>Ca(2+)</name>
        <dbReference type="ChEBI" id="CHEBI:29108"/>
        <label>2</label>
    </ligand>
</feature>
<evidence type="ECO:0000256" key="3">
    <source>
        <dbReference type="ARBA" id="ARBA00022617"/>
    </source>
</evidence>
<feature type="binding site" evidence="11">
    <location>
        <position position="56"/>
    </location>
    <ligand>
        <name>Ca(2+)</name>
        <dbReference type="ChEBI" id="CHEBI:29108"/>
        <label>2</label>
    </ligand>
</feature>
<accession>A0A427AJU5</accession>
<dbReference type="InterPro" id="IPR000823">
    <property type="entry name" value="Peroxidase_pln"/>
</dbReference>
<evidence type="ECO:0000256" key="11">
    <source>
        <dbReference type="PIRSR" id="PIRSR600823-3"/>
    </source>
</evidence>
<evidence type="ECO:0000256" key="4">
    <source>
        <dbReference type="ARBA" id="ARBA00022723"/>
    </source>
</evidence>
<dbReference type="FunFam" id="1.10.420.10:FF:000001">
    <property type="entry name" value="Peroxidase"/>
    <property type="match status" value="1"/>
</dbReference>
<evidence type="ECO:0000313" key="15">
    <source>
        <dbReference type="EMBL" id="RRT76470.1"/>
    </source>
</evidence>
<evidence type="ECO:0000256" key="7">
    <source>
        <dbReference type="ARBA" id="ARBA00023004"/>
    </source>
</evidence>
<dbReference type="GO" id="GO:0046872">
    <property type="term" value="F:metal ion binding"/>
    <property type="evidence" value="ECO:0007669"/>
    <property type="project" value="UniProtKB-KW"/>
</dbReference>
<keyword evidence="7 11" id="KW-0408">Iron</keyword>
<dbReference type="GO" id="GO:0020037">
    <property type="term" value="F:heme binding"/>
    <property type="evidence" value="ECO:0007669"/>
    <property type="project" value="InterPro"/>
</dbReference>
<keyword evidence="8 12" id="KW-1015">Disulfide bond</keyword>
<dbReference type="Proteomes" id="UP000287651">
    <property type="component" value="Unassembled WGS sequence"/>
</dbReference>
<dbReference type="GO" id="GO:0042744">
    <property type="term" value="P:hydrogen peroxide catabolic process"/>
    <property type="evidence" value="ECO:0007669"/>
    <property type="project" value="UniProtKB-KW"/>
</dbReference>
<dbReference type="GO" id="GO:0006979">
    <property type="term" value="P:response to oxidative stress"/>
    <property type="evidence" value="ECO:0007669"/>
    <property type="project" value="InterPro"/>
</dbReference>
<dbReference type="AlphaFoldDB" id="A0A427AJU5"/>
<proteinExistence type="inferred from homology"/>
<keyword evidence="6" id="KW-0560">Oxidoreductase</keyword>
<keyword evidence="5 11" id="KW-0106">Calcium</keyword>
<dbReference type="Pfam" id="PF00141">
    <property type="entry name" value="peroxidase"/>
    <property type="match status" value="1"/>
</dbReference>
<organism evidence="15 16">
    <name type="scientific">Ensete ventricosum</name>
    <name type="common">Abyssinian banana</name>
    <name type="synonym">Musa ensete</name>
    <dbReference type="NCBI Taxonomy" id="4639"/>
    <lineage>
        <taxon>Eukaryota</taxon>
        <taxon>Viridiplantae</taxon>
        <taxon>Streptophyta</taxon>
        <taxon>Embryophyta</taxon>
        <taxon>Tracheophyta</taxon>
        <taxon>Spermatophyta</taxon>
        <taxon>Magnoliopsida</taxon>
        <taxon>Liliopsida</taxon>
        <taxon>Zingiberales</taxon>
        <taxon>Musaceae</taxon>
        <taxon>Ensete</taxon>
    </lineage>
</organism>
<feature type="disulfide bond" evidence="12">
    <location>
        <begin position="15"/>
        <end position="40"/>
    </location>
</feature>
<evidence type="ECO:0000256" key="13">
    <source>
        <dbReference type="RuleBase" id="RU004241"/>
    </source>
</evidence>
<feature type="non-terminal residue" evidence="15">
    <location>
        <position position="91"/>
    </location>
</feature>
<evidence type="ECO:0000256" key="5">
    <source>
        <dbReference type="ARBA" id="ARBA00022837"/>
    </source>
</evidence>